<comment type="caution">
    <text evidence="2">The sequence shown here is derived from an EMBL/GenBank/DDBJ whole genome shotgun (WGS) entry which is preliminary data.</text>
</comment>
<dbReference type="AlphaFoldDB" id="A0AA88A9J0"/>
<organism evidence="2 3">
    <name type="scientific">Ficus carica</name>
    <name type="common">Common fig</name>
    <dbReference type="NCBI Taxonomy" id="3494"/>
    <lineage>
        <taxon>Eukaryota</taxon>
        <taxon>Viridiplantae</taxon>
        <taxon>Streptophyta</taxon>
        <taxon>Embryophyta</taxon>
        <taxon>Tracheophyta</taxon>
        <taxon>Spermatophyta</taxon>
        <taxon>Magnoliopsida</taxon>
        <taxon>eudicotyledons</taxon>
        <taxon>Gunneridae</taxon>
        <taxon>Pentapetalae</taxon>
        <taxon>rosids</taxon>
        <taxon>fabids</taxon>
        <taxon>Rosales</taxon>
        <taxon>Moraceae</taxon>
        <taxon>Ficeae</taxon>
        <taxon>Ficus</taxon>
    </lineage>
</organism>
<sequence length="43" mass="4823">MTAANSGQRPEQAPGDGATKSLQQRMIWKLRFSDGQNSRKLDF</sequence>
<name>A0AA88A9J0_FICCA</name>
<dbReference type="Proteomes" id="UP001187192">
    <property type="component" value="Unassembled WGS sequence"/>
</dbReference>
<evidence type="ECO:0000313" key="2">
    <source>
        <dbReference type="EMBL" id="GMN48275.1"/>
    </source>
</evidence>
<accession>A0AA88A9J0</accession>
<gene>
    <name evidence="2" type="ORF">TIFTF001_017452</name>
</gene>
<dbReference type="EMBL" id="BTGU01000028">
    <property type="protein sequence ID" value="GMN48275.1"/>
    <property type="molecule type" value="Genomic_DNA"/>
</dbReference>
<reference evidence="2" key="1">
    <citation type="submission" date="2023-07" db="EMBL/GenBank/DDBJ databases">
        <title>draft genome sequence of fig (Ficus carica).</title>
        <authorList>
            <person name="Takahashi T."/>
            <person name="Nishimura K."/>
        </authorList>
    </citation>
    <scope>NUCLEOTIDE SEQUENCE</scope>
</reference>
<feature type="region of interest" description="Disordered" evidence="1">
    <location>
        <begin position="1"/>
        <end position="24"/>
    </location>
</feature>
<evidence type="ECO:0000313" key="3">
    <source>
        <dbReference type="Proteomes" id="UP001187192"/>
    </source>
</evidence>
<dbReference type="Gramene" id="FCD_00031870-RA">
    <property type="protein sequence ID" value="FCD_00031870-RA:cds"/>
    <property type="gene ID" value="FCD_00031870"/>
</dbReference>
<proteinExistence type="predicted"/>
<keyword evidence="3" id="KW-1185">Reference proteome</keyword>
<evidence type="ECO:0000256" key="1">
    <source>
        <dbReference type="SAM" id="MobiDB-lite"/>
    </source>
</evidence>
<protein>
    <submittedName>
        <fullName evidence="2">Uncharacterized protein</fullName>
    </submittedName>
</protein>